<sequence length="249" mass="28943">MHYIDHFGEKSSDYLQFRPDYPQALYQYLAGLVSKHDLAWDCGTGNGQAASRLADYFKQVIGSDINQAQLDIAIKKENVNYFCWPSEKTDLQNASVDLITVAQALHWFDLDSFYQEVKRVAKYTGIVAAWCYSLGFIHPDVDIFIKRLYSDVLGANYWPKQREYIDNEYQTIPFPFKRIESPAYHIEKSMNFTQLIGYLNTWSAVKEYQQLNQENPINLIFADLQMAWGDPTAERVMTWPIHLLVGHVF</sequence>
<dbReference type="Gene3D" id="3.40.50.150">
    <property type="entry name" value="Vaccinia Virus protein VP39"/>
    <property type="match status" value="1"/>
</dbReference>
<name>A0A5E4PKR0_9COXI</name>
<organism evidence="2 3">
    <name type="scientific">Aquicella siphonis</name>
    <dbReference type="NCBI Taxonomy" id="254247"/>
    <lineage>
        <taxon>Bacteria</taxon>
        <taxon>Pseudomonadati</taxon>
        <taxon>Pseudomonadota</taxon>
        <taxon>Gammaproteobacteria</taxon>
        <taxon>Legionellales</taxon>
        <taxon>Coxiellaceae</taxon>
        <taxon>Aquicella</taxon>
    </lineage>
</organism>
<dbReference type="GO" id="GO:0008757">
    <property type="term" value="F:S-adenosylmethionine-dependent methyltransferase activity"/>
    <property type="evidence" value="ECO:0007669"/>
    <property type="project" value="InterPro"/>
</dbReference>
<dbReference type="AlphaFoldDB" id="A0A5E4PKR0"/>
<proteinExistence type="predicted"/>
<dbReference type="Proteomes" id="UP000324194">
    <property type="component" value="Chromosome 2"/>
</dbReference>
<evidence type="ECO:0000259" key="1">
    <source>
        <dbReference type="Pfam" id="PF08241"/>
    </source>
</evidence>
<keyword evidence="2" id="KW-0489">Methyltransferase</keyword>
<dbReference type="OrthoDB" id="9797252at2"/>
<evidence type="ECO:0000313" key="2">
    <source>
        <dbReference type="EMBL" id="VVC76997.1"/>
    </source>
</evidence>
<accession>A0A5E4PKR0</accession>
<dbReference type="CDD" id="cd02440">
    <property type="entry name" value="AdoMet_MTases"/>
    <property type="match status" value="1"/>
</dbReference>
<keyword evidence="2" id="KW-0808">Transferase</keyword>
<dbReference type="Pfam" id="PF08241">
    <property type="entry name" value="Methyltransf_11"/>
    <property type="match status" value="1"/>
</dbReference>
<reference evidence="2 3" key="1">
    <citation type="submission" date="2019-08" db="EMBL/GenBank/DDBJ databases">
        <authorList>
            <person name="Guy L."/>
        </authorList>
    </citation>
    <scope>NUCLEOTIDE SEQUENCE [LARGE SCALE GENOMIC DNA]</scope>
    <source>
        <strain evidence="2 3">SGT-108</strain>
    </source>
</reference>
<protein>
    <submittedName>
        <fullName evidence="2">Putative methyltransferase</fullName>
    </submittedName>
</protein>
<dbReference type="EMBL" id="LR699120">
    <property type="protein sequence ID" value="VVC76997.1"/>
    <property type="molecule type" value="Genomic_DNA"/>
</dbReference>
<dbReference type="PANTHER" id="PTHR45180:SF1">
    <property type="entry name" value="OS01G0307686 PROTEIN"/>
    <property type="match status" value="1"/>
</dbReference>
<gene>
    <name evidence="2" type="ORF">AQUSIP_23240</name>
</gene>
<feature type="domain" description="Methyltransferase type 11" evidence="1">
    <location>
        <begin position="41"/>
        <end position="128"/>
    </location>
</feature>
<dbReference type="InterPro" id="IPR013216">
    <property type="entry name" value="Methyltransf_11"/>
</dbReference>
<dbReference type="KEGG" id="asip:AQUSIP_23240"/>
<dbReference type="RefSeq" id="WP_148340403.1">
    <property type="nucleotide sequence ID" value="NZ_LR699120.1"/>
</dbReference>
<dbReference type="InterPro" id="IPR029063">
    <property type="entry name" value="SAM-dependent_MTases_sf"/>
</dbReference>
<dbReference type="SUPFAM" id="SSF53335">
    <property type="entry name" value="S-adenosyl-L-methionine-dependent methyltransferases"/>
    <property type="match status" value="1"/>
</dbReference>
<evidence type="ECO:0000313" key="3">
    <source>
        <dbReference type="Proteomes" id="UP000324194"/>
    </source>
</evidence>
<dbReference type="PANTHER" id="PTHR45180">
    <property type="entry name" value="OS01G0307686 PROTEIN"/>
    <property type="match status" value="1"/>
</dbReference>
<dbReference type="GO" id="GO:0032259">
    <property type="term" value="P:methylation"/>
    <property type="evidence" value="ECO:0007669"/>
    <property type="project" value="UniProtKB-KW"/>
</dbReference>
<keyword evidence="3" id="KW-1185">Reference proteome</keyword>